<protein>
    <submittedName>
        <fullName evidence="1">Tetratricopeptide repeat protein</fullName>
    </submittedName>
</protein>
<dbReference type="PANTHER" id="PTHR46082:SF6">
    <property type="entry name" value="AAA+ ATPASE DOMAIN-CONTAINING PROTEIN-RELATED"/>
    <property type="match status" value="1"/>
</dbReference>
<dbReference type="Gene3D" id="3.40.50.300">
    <property type="entry name" value="P-loop containing nucleotide triphosphate hydrolases"/>
    <property type="match status" value="1"/>
</dbReference>
<reference evidence="1 2" key="1">
    <citation type="submission" date="2021-01" db="EMBL/GenBank/DDBJ databases">
        <title>Draft genome sequence of Micromonospora sp. strain STR1s_6.</title>
        <authorList>
            <person name="Karlyshev A."/>
            <person name="Jawad R."/>
        </authorList>
    </citation>
    <scope>NUCLEOTIDE SEQUENCE [LARGE SCALE GENOMIC DNA]</scope>
    <source>
        <strain evidence="1 2">STR1S-6</strain>
    </source>
</reference>
<organism evidence="1 2">
    <name type="scientific">Micromonospora tarensis</name>
    <dbReference type="NCBI Taxonomy" id="2806100"/>
    <lineage>
        <taxon>Bacteria</taxon>
        <taxon>Bacillati</taxon>
        <taxon>Actinomycetota</taxon>
        <taxon>Actinomycetes</taxon>
        <taxon>Micromonosporales</taxon>
        <taxon>Micromonosporaceae</taxon>
        <taxon>Micromonospora</taxon>
    </lineage>
</organism>
<gene>
    <name evidence="1" type="ORF">JM949_11715</name>
</gene>
<name>A0ABS1YF64_9ACTN</name>
<accession>A0ABS1YF64</accession>
<dbReference type="PANTHER" id="PTHR46082">
    <property type="entry name" value="ATP/GTP-BINDING PROTEIN-RELATED"/>
    <property type="match status" value="1"/>
</dbReference>
<dbReference type="EMBL" id="JAEVHL010000041">
    <property type="protein sequence ID" value="MBM0276056.1"/>
    <property type="molecule type" value="Genomic_DNA"/>
</dbReference>
<evidence type="ECO:0000313" key="1">
    <source>
        <dbReference type="EMBL" id="MBM0276056.1"/>
    </source>
</evidence>
<dbReference type="SUPFAM" id="SSF52540">
    <property type="entry name" value="P-loop containing nucleoside triphosphate hydrolases"/>
    <property type="match status" value="1"/>
</dbReference>
<evidence type="ECO:0000313" key="2">
    <source>
        <dbReference type="Proteomes" id="UP000622245"/>
    </source>
</evidence>
<dbReference type="InterPro" id="IPR027417">
    <property type="entry name" value="P-loop_NTPase"/>
</dbReference>
<proteinExistence type="predicted"/>
<sequence length="669" mass="71542">MGDVRPTFHQHDHHHPGAVAAPVWPVLEGQPVALASAFQPRQSVRDQVFAARRHGNDVVLAQHDGARGSRGARVLAGGGGVGKSQLAAWFAWQAIDDGSTDLVLWVTAGSANQVITAYARAAAKAGVLGADGKDPDGDAKALLEWLSTTQRPWLVVLDDVTDPAMLAGWWPPHRPAGWTLVTTRLQDDASLLSSGRQQVNVDVYSPDEALNYLGERLSAAGYGHLLDEQASDLAAVLGYLPLALSHAAAYMITQDEGCADYLARFLRGTERLADLMPPGADPDGYGRPVAVTLLLALEAAEDADPIGLARPALELAAVCDPDGHPDTLWATSAVTSYLSVGRAGAGGDPVDAGQARKTVRLLHRYGLLTHTRTNGARAVRIHALTARAMRETTANPALVAYAAADALLELWPALDHATTDLMVALRANTATVAGIANELLWRRGGHPLLYRAGTSLINAGLQTAAIDYWETMQENAARLLGEEHQKTLVARCNLAVSYRRAGRTQEAIVLLKTVVAAHARLLGDEHPETLTVRANLAVSYWQAGRTQEAIGIEEMVVADRVRLLGDKHPDTLAARANLAASYQRAGRTQEAISLLETVVADRVRSLGHEHSETLAARANLAASYWKAGRTHYATDLLQTVVADCKRLLGDEHSGTRAVAIVLQAWRGEA</sequence>
<dbReference type="InterPro" id="IPR011990">
    <property type="entry name" value="TPR-like_helical_dom_sf"/>
</dbReference>
<dbReference type="SUPFAM" id="SSF48452">
    <property type="entry name" value="TPR-like"/>
    <property type="match status" value="1"/>
</dbReference>
<dbReference type="Proteomes" id="UP000622245">
    <property type="component" value="Unassembled WGS sequence"/>
</dbReference>
<comment type="caution">
    <text evidence="1">The sequence shown here is derived from an EMBL/GenBank/DDBJ whole genome shotgun (WGS) entry which is preliminary data.</text>
</comment>
<dbReference type="InterPro" id="IPR053137">
    <property type="entry name" value="NLR-like"/>
</dbReference>
<dbReference type="Pfam" id="PF13424">
    <property type="entry name" value="TPR_12"/>
    <property type="match status" value="2"/>
</dbReference>
<dbReference type="Gene3D" id="1.25.40.10">
    <property type="entry name" value="Tetratricopeptide repeat domain"/>
    <property type="match status" value="1"/>
</dbReference>
<keyword evidence="2" id="KW-1185">Reference proteome</keyword>